<protein>
    <submittedName>
        <fullName evidence="2">DNA-binding transcriptional regulator, MarR family</fullName>
    </submittedName>
</protein>
<proteinExistence type="predicted"/>
<accession>A0A1H1RS61</accession>
<dbReference type="Proteomes" id="UP000199597">
    <property type="component" value="Chromosome I"/>
</dbReference>
<dbReference type="PANTHER" id="PTHR33164">
    <property type="entry name" value="TRANSCRIPTIONAL REGULATOR, MARR FAMILY"/>
    <property type="match status" value="1"/>
</dbReference>
<dbReference type="RefSeq" id="WP_092012156.1">
    <property type="nucleotide sequence ID" value="NZ_LT629766.1"/>
</dbReference>
<dbReference type="GO" id="GO:0006950">
    <property type="term" value="P:response to stress"/>
    <property type="evidence" value="ECO:0007669"/>
    <property type="project" value="TreeGrafter"/>
</dbReference>
<evidence type="ECO:0000313" key="3">
    <source>
        <dbReference type="Proteomes" id="UP000199597"/>
    </source>
</evidence>
<dbReference type="PANTHER" id="PTHR33164:SF99">
    <property type="entry name" value="MARR FAMILY REGULATORY PROTEIN"/>
    <property type="match status" value="1"/>
</dbReference>
<reference evidence="3" key="1">
    <citation type="submission" date="2016-10" db="EMBL/GenBank/DDBJ databases">
        <authorList>
            <person name="Varghese N."/>
            <person name="Submissions S."/>
        </authorList>
    </citation>
    <scope>NUCLEOTIDE SEQUENCE [LARGE SCALE GENOMIC DNA]</scope>
    <source>
        <strain evidence="3">DSM 23676</strain>
    </source>
</reference>
<dbReference type="GO" id="GO:0003677">
    <property type="term" value="F:DNA binding"/>
    <property type="evidence" value="ECO:0007669"/>
    <property type="project" value="UniProtKB-KW"/>
</dbReference>
<dbReference type="InterPro" id="IPR000835">
    <property type="entry name" value="HTH_MarR-typ"/>
</dbReference>
<dbReference type="PROSITE" id="PS50995">
    <property type="entry name" value="HTH_MARR_2"/>
    <property type="match status" value="1"/>
</dbReference>
<keyword evidence="2" id="KW-0238">DNA-binding</keyword>
<keyword evidence="3" id="KW-1185">Reference proteome</keyword>
<evidence type="ECO:0000259" key="1">
    <source>
        <dbReference type="PROSITE" id="PS50995"/>
    </source>
</evidence>
<gene>
    <name evidence="2" type="ORF">SAMN04489752_1603</name>
</gene>
<dbReference type="EMBL" id="LT629766">
    <property type="protein sequence ID" value="SDS38540.1"/>
    <property type="molecule type" value="Genomic_DNA"/>
</dbReference>
<dbReference type="OrthoDB" id="3821431at2"/>
<sequence length="155" mass="17318">MTEIRFGLGREALAQTAWRTYFETSQRIRQALEVQLKDDAGLDVSDYNTLLLLWEAPERTLTMSALAKKLVFSPSRLNYRIKVLVDAGLVTKSQCLDDGRAHNVALTEAGARAFLSAGSQHKGYVDEIFFDHVSDAELEVIEAVFSRIGDALPER</sequence>
<dbReference type="STRING" id="1136497.SAMN04489752_1603"/>
<evidence type="ECO:0000313" key="2">
    <source>
        <dbReference type="EMBL" id="SDS38540.1"/>
    </source>
</evidence>
<dbReference type="InterPro" id="IPR036388">
    <property type="entry name" value="WH-like_DNA-bd_sf"/>
</dbReference>
<dbReference type="AlphaFoldDB" id="A0A1H1RS61"/>
<dbReference type="GO" id="GO:0003700">
    <property type="term" value="F:DNA-binding transcription factor activity"/>
    <property type="evidence" value="ECO:0007669"/>
    <property type="project" value="InterPro"/>
</dbReference>
<dbReference type="Gene3D" id="1.10.10.10">
    <property type="entry name" value="Winged helix-like DNA-binding domain superfamily/Winged helix DNA-binding domain"/>
    <property type="match status" value="1"/>
</dbReference>
<dbReference type="SMART" id="SM00347">
    <property type="entry name" value="HTH_MARR"/>
    <property type="match status" value="1"/>
</dbReference>
<feature type="domain" description="HTH marR-type" evidence="1">
    <location>
        <begin position="10"/>
        <end position="150"/>
    </location>
</feature>
<name>A0A1H1RS61_9MICO</name>
<dbReference type="InterPro" id="IPR036390">
    <property type="entry name" value="WH_DNA-bd_sf"/>
</dbReference>
<dbReference type="InterPro" id="IPR039422">
    <property type="entry name" value="MarR/SlyA-like"/>
</dbReference>
<dbReference type="Pfam" id="PF12802">
    <property type="entry name" value="MarR_2"/>
    <property type="match status" value="1"/>
</dbReference>
<organism evidence="2 3">
    <name type="scientific">Brevibacterium siliguriense</name>
    <dbReference type="NCBI Taxonomy" id="1136497"/>
    <lineage>
        <taxon>Bacteria</taxon>
        <taxon>Bacillati</taxon>
        <taxon>Actinomycetota</taxon>
        <taxon>Actinomycetes</taxon>
        <taxon>Micrococcales</taxon>
        <taxon>Brevibacteriaceae</taxon>
        <taxon>Brevibacterium</taxon>
    </lineage>
</organism>
<dbReference type="SUPFAM" id="SSF46785">
    <property type="entry name" value="Winged helix' DNA-binding domain"/>
    <property type="match status" value="1"/>
</dbReference>